<gene>
    <name evidence="1" type="ORF">IQ260_04500</name>
</gene>
<comment type="caution">
    <text evidence="1">The sequence shown here is derived from an EMBL/GenBank/DDBJ whole genome shotgun (WGS) entry which is preliminary data.</text>
</comment>
<evidence type="ECO:0000313" key="1">
    <source>
        <dbReference type="EMBL" id="MBE9065907.1"/>
    </source>
</evidence>
<dbReference type="RefSeq" id="WP_193991274.1">
    <property type="nucleotide sequence ID" value="NZ_JADEXP010000022.1"/>
</dbReference>
<dbReference type="AlphaFoldDB" id="A0A928ZSA5"/>
<reference evidence="1" key="1">
    <citation type="submission" date="2020-10" db="EMBL/GenBank/DDBJ databases">
        <authorList>
            <person name="Castelo-Branco R."/>
            <person name="Eusebio N."/>
            <person name="Adriana R."/>
            <person name="Vieira A."/>
            <person name="Brugerolle De Fraissinette N."/>
            <person name="Rezende De Castro R."/>
            <person name="Schneider M.P."/>
            <person name="Vasconcelos V."/>
            <person name="Leao P.N."/>
        </authorList>
    </citation>
    <scope>NUCLEOTIDE SEQUENCE</scope>
    <source>
        <strain evidence="1">LEGE 11479</strain>
    </source>
</reference>
<evidence type="ECO:0000313" key="2">
    <source>
        <dbReference type="Proteomes" id="UP000615026"/>
    </source>
</evidence>
<dbReference type="EMBL" id="JADEXP010000022">
    <property type="protein sequence ID" value="MBE9065907.1"/>
    <property type="molecule type" value="Genomic_DNA"/>
</dbReference>
<protein>
    <submittedName>
        <fullName evidence="1">Uncharacterized protein</fullName>
    </submittedName>
</protein>
<proteinExistence type="predicted"/>
<name>A0A928ZSA5_LEPEC</name>
<dbReference type="Proteomes" id="UP000615026">
    <property type="component" value="Unassembled WGS sequence"/>
</dbReference>
<organism evidence="1 2">
    <name type="scientific">Leptolyngbya cf. ectocarpi LEGE 11479</name>
    <dbReference type="NCBI Taxonomy" id="1828722"/>
    <lineage>
        <taxon>Bacteria</taxon>
        <taxon>Bacillati</taxon>
        <taxon>Cyanobacteriota</taxon>
        <taxon>Cyanophyceae</taxon>
        <taxon>Leptolyngbyales</taxon>
        <taxon>Leptolyngbyaceae</taxon>
        <taxon>Leptolyngbya group</taxon>
        <taxon>Leptolyngbya</taxon>
    </lineage>
</organism>
<sequence length="80" mass="8755">MESIKVRQRVGPDGILYLEIPVGLTDRDMDVMVIYQPAQVLINKTTSLEQLYGICADDPIGIDEQGVSEALDDDLAGAFD</sequence>
<accession>A0A928ZSA5</accession>
<keyword evidence="2" id="KW-1185">Reference proteome</keyword>